<organism evidence="1 2">
    <name type="scientific">Coemansia nantahalensis</name>
    <dbReference type="NCBI Taxonomy" id="2789366"/>
    <lineage>
        <taxon>Eukaryota</taxon>
        <taxon>Fungi</taxon>
        <taxon>Fungi incertae sedis</taxon>
        <taxon>Zoopagomycota</taxon>
        <taxon>Kickxellomycotina</taxon>
        <taxon>Kickxellomycetes</taxon>
        <taxon>Kickxellales</taxon>
        <taxon>Kickxellaceae</taxon>
        <taxon>Coemansia</taxon>
    </lineage>
</organism>
<dbReference type="Proteomes" id="UP001140234">
    <property type="component" value="Unassembled WGS sequence"/>
</dbReference>
<proteinExistence type="predicted"/>
<gene>
    <name evidence="1" type="ORF">IWQ57_002391</name>
</gene>
<keyword evidence="2" id="KW-1185">Reference proteome</keyword>
<evidence type="ECO:0000313" key="1">
    <source>
        <dbReference type="EMBL" id="KAJ2771041.1"/>
    </source>
</evidence>
<reference evidence="1" key="1">
    <citation type="submission" date="2022-07" db="EMBL/GenBank/DDBJ databases">
        <title>Phylogenomic reconstructions and comparative analyses of Kickxellomycotina fungi.</title>
        <authorList>
            <person name="Reynolds N.K."/>
            <person name="Stajich J.E."/>
            <person name="Barry K."/>
            <person name="Grigoriev I.V."/>
            <person name="Crous P."/>
            <person name="Smith M.E."/>
        </authorList>
    </citation>
    <scope>NUCLEOTIDE SEQUENCE</scope>
    <source>
        <strain evidence="1">CBS 109366</strain>
    </source>
</reference>
<name>A0ACC1K0R0_9FUNG</name>
<protein>
    <submittedName>
        <fullName evidence="1">Uncharacterized protein</fullName>
    </submittedName>
</protein>
<evidence type="ECO:0000313" key="2">
    <source>
        <dbReference type="Proteomes" id="UP001140234"/>
    </source>
</evidence>
<dbReference type="EMBL" id="JANBUJ010000608">
    <property type="protein sequence ID" value="KAJ2771041.1"/>
    <property type="molecule type" value="Genomic_DNA"/>
</dbReference>
<sequence>MSQYHSSSGGGTGAGAGGMCWDVPGECSAAEPTYYDVLKCEGEFATPSQFFQRGAKPARAHSAFPWPAVGSGSGDGGSAADNKHRLRRSTAQSTGGSAYQPSESAGSTALLAQADGALPASVFRLPTGRAAGDEPWALRGMTAGGRALRSASQVTLSRFDRKVALV</sequence>
<accession>A0ACC1K0R0</accession>
<comment type="caution">
    <text evidence="1">The sequence shown here is derived from an EMBL/GenBank/DDBJ whole genome shotgun (WGS) entry which is preliminary data.</text>
</comment>